<dbReference type="EC" id="3.1.21.-" evidence="3"/>
<dbReference type="Proteomes" id="UP001595698">
    <property type="component" value="Unassembled WGS sequence"/>
</dbReference>
<dbReference type="Pfam" id="PF04471">
    <property type="entry name" value="Mrr_cat"/>
    <property type="match status" value="1"/>
</dbReference>
<gene>
    <name evidence="3" type="ORF">ACFOYY_21360</name>
</gene>
<proteinExistence type="predicted"/>
<evidence type="ECO:0000313" key="4">
    <source>
        <dbReference type="Proteomes" id="UP001595698"/>
    </source>
</evidence>
<organism evidence="3 4">
    <name type="scientific">Streptosporangium jomthongense</name>
    <dbReference type="NCBI Taxonomy" id="1193683"/>
    <lineage>
        <taxon>Bacteria</taxon>
        <taxon>Bacillati</taxon>
        <taxon>Actinomycetota</taxon>
        <taxon>Actinomycetes</taxon>
        <taxon>Streptosporangiales</taxon>
        <taxon>Streptosporangiaceae</taxon>
        <taxon>Streptosporangium</taxon>
    </lineage>
</organism>
<dbReference type="InterPro" id="IPR027417">
    <property type="entry name" value="P-loop_NTPase"/>
</dbReference>
<sequence length="767" mass="86136">MTSETAKGYATECGQTRADMADYDFKTLSPTDFEYFVCDLINTEFGLKLHSYPAGRDQGVDLRQVDTQDKITVVQCKHYAGSTWSDFRKSALKEAVKPGARGADRYMIATSLPLTALNHTKIVKELRSLGIALAHDDVLGARALNDALMNHPEVERRHIKLWLSSSTVVEDLINSGRWRRTEALLEETLDRARFWVEPPAYAEVFHVLREEGVCVVAGAPGAGKTFLAEMVALAASREGWEVVHVSNSIEAWDLLRKDDTPRLFYYDDFLGQAELKITATEEGPHLESFIARVRKLKKHKRLIMTTREQVLRQASLANSESLSRVTSAPIPYLIALSTYDVKTRAEILFNHLYFSSLSNVDRRQLAIDNRIISLVQHPSYNPRVVATVAQRATISTSADTLLAQLSQILDDPHELLKVSFQALKAPAKELLLTLATFPARPIRLEELKKICGQDVTSLEWKEIWQALEPAWVRLAISSLEKSLAFANPGCRDFLLNLLDDIDLAGERIDHIQRFEQITALTQAAGLLRGVPNSHRFQRAELAYALTSRRDEIARLIGKVIQRELSAAITEASSARLLSEVAALAAIYGSIDSTRWLWNQISNINSAQRFMPVIDGLSLAVRLLDVPREDELEANLQIKSLVRSAVTNIATLRDLDAYESLPSDLHDAEIHDVARNKAALVITLELEQLIESTTSADMLREALIDLQERAEWYGHSLSFDAYFDRVDELEINSGDYTNWPEKPPASSLKRETVAQIRHIFSRLDDSTD</sequence>
<feature type="domain" description="Restriction endonuclease type IV Mrr" evidence="1">
    <location>
        <begin position="26"/>
        <end position="82"/>
    </location>
</feature>
<dbReference type="InterPro" id="IPR007560">
    <property type="entry name" value="Restrct_endonuc_IV_Mrr"/>
</dbReference>
<keyword evidence="3" id="KW-0540">Nuclease</keyword>
<accession>A0ABV8F5I4</accession>
<evidence type="ECO:0000259" key="1">
    <source>
        <dbReference type="Pfam" id="PF04471"/>
    </source>
</evidence>
<keyword evidence="3" id="KW-0255">Endonuclease</keyword>
<dbReference type="InterPro" id="IPR049050">
    <property type="entry name" value="nSTAND3"/>
</dbReference>
<protein>
    <submittedName>
        <fullName evidence="3">Restriction endonuclease</fullName>
        <ecNumber evidence="3">3.1.21.-</ecNumber>
    </submittedName>
</protein>
<feature type="domain" description="Novel STAND NTPase 3" evidence="2">
    <location>
        <begin position="196"/>
        <end position="354"/>
    </location>
</feature>
<dbReference type="SUPFAM" id="SSF52540">
    <property type="entry name" value="P-loop containing nucleoside triphosphate hydrolases"/>
    <property type="match status" value="2"/>
</dbReference>
<name>A0ABV8F5I4_9ACTN</name>
<comment type="caution">
    <text evidence="3">The sequence shown here is derived from an EMBL/GenBank/DDBJ whole genome shotgun (WGS) entry which is preliminary data.</text>
</comment>
<keyword evidence="3" id="KW-0378">Hydrolase</keyword>
<evidence type="ECO:0000313" key="3">
    <source>
        <dbReference type="EMBL" id="MFC3982705.1"/>
    </source>
</evidence>
<dbReference type="GO" id="GO:0016787">
    <property type="term" value="F:hydrolase activity"/>
    <property type="evidence" value="ECO:0007669"/>
    <property type="project" value="UniProtKB-KW"/>
</dbReference>
<dbReference type="GO" id="GO:0004519">
    <property type="term" value="F:endonuclease activity"/>
    <property type="evidence" value="ECO:0007669"/>
    <property type="project" value="UniProtKB-KW"/>
</dbReference>
<evidence type="ECO:0000259" key="2">
    <source>
        <dbReference type="Pfam" id="PF20720"/>
    </source>
</evidence>
<keyword evidence="4" id="KW-1185">Reference proteome</keyword>
<reference evidence="4" key="1">
    <citation type="journal article" date="2019" name="Int. J. Syst. Evol. Microbiol.">
        <title>The Global Catalogue of Microorganisms (GCM) 10K type strain sequencing project: providing services to taxonomists for standard genome sequencing and annotation.</title>
        <authorList>
            <consortium name="The Broad Institute Genomics Platform"/>
            <consortium name="The Broad Institute Genome Sequencing Center for Infectious Disease"/>
            <person name="Wu L."/>
            <person name="Ma J."/>
        </authorList>
    </citation>
    <scope>NUCLEOTIDE SEQUENCE [LARGE SCALE GENOMIC DNA]</scope>
    <source>
        <strain evidence="4">TBRC 7912</strain>
    </source>
</reference>
<dbReference type="EMBL" id="JBHSBC010000021">
    <property type="protein sequence ID" value="MFC3982705.1"/>
    <property type="molecule type" value="Genomic_DNA"/>
</dbReference>
<dbReference type="Pfam" id="PF20720">
    <property type="entry name" value="nSTAND3"/>
    <property type="match status" value="1"/>
</dbReference>
<dbReference type="Gene3D" id="3.40.50.300">
    <property type="entry name" value="P-loop containing nucleotide triphosphate hydrolases"/>
    <property type="match status" value="1"/>
</dbReference>